<evidence type="ECO:0000256" key="1">
    <source>
        <dbReference type="ARBA" id="ARBA00022763"/>
    </source>
</evidence>
<proteinExistence type="predicted"/>
<dbReference type="Pfam" id="PF12705">
    <property type="entry name" value="PDDEXK_1"/>
    <property type="match status" value="1"/>
</dbReference>
<dbReference type="GO" id="GO:0004386">
    <property type="term" value="F:helicase activity"/>
    <property type="evidence" value="ECO:0007669"/>
    <property type="project" value="UniProtKB-KW"/>
</dbReference>
<dbReference type="InterPro" id="IPR038726">
    <property type="entry name" value="PDDEXK_AddAB-type"/>
</dbReference>
<accession>A0A2S2BV58</accession>
<reference evidence="6 7" key="1">
    <citation type="submission" date="2017-05" db="EMBL/GenBank/DDBJ databases">
        <title>Isolation of Rhodococcus sp. S2-17 biodegrading of BP-3.</title>
        <authorList>
            <person name="Lee Y."/>
            <person name="Kim K.H."/>
            <person name="Chun B.H."/>
            <person name="Jung H.S."/>
            <person name="Jeon C.O."/>
        </authorList>
    </citation>
    <scope>NUCLEOTIDE SEQUENCE [LARGE SCALE GENOMIC DNA]</scope>
    <source>
        <strain evidence="6 7">S2-17</strain>
    </source>
</reference>
<dbReference type="Gene3D" id="3.90.320.10">
    <property type="match status" value="1"/>
</dbReference>
<feature type="region of interest" description="Disordered" evidence="4">
    <location>
        <begin position="1"/>
        <end position="42"/>
    </location>
</feature>
<keyword evidence="2" id="KW-0547">Nucleotide-binding</keyword>
<keyword evidence="2" id="KW-0067">ATP-binding</keyword>
<name>A0A2S2BV58_9NOCA</name>
<evidence type="ECO:0000256" key="3">
    <source>
        <dbReference type="ARBA" id="ARBA00023204"/>
    </source>
</evidence>
<keyword evidence="2" id="KW-0378">Hydrolase</keyword>
<dbReference type="Proteomes" id="UP000245711">
    <property type="component" value="Chromosome"/>
</dbReference>
<dbReference type="KEGG" id="roz:CBI38_13530"/>
<organism evidence="6 7">
    <name type="scientific">Rhodococcus oxybenzonivorans</name>
    <dbReference type="NCBI Taxonomy" id="1990687"/>
    <lineage>
        <taxon>Bacteria</taxon>
        <taxon>Bacillati</taxon>
        <taxon>Actinomycetota</taxon>
        <taxon>Actinomycetes</taxon>
        <taxon>Mycobacteriales</taxon>
        <taxon>Nocardiaceae</taxon>
        <taxon>Rhodococcus</taxon>
    </lineage>
</organism>
<dbReference type="AlphaFoldDB" id="A0A2S2BV58"/>
<dbReference type="OrthoDB" id="9791397at2"/>
<dbReference type="GO" id="GO:0006281">
    <property type="term" value="P:DNA repair"/>
    <property type="evidence" value="ECO:0007669"/>
    <property type="project" value="UniProtKB-KW"/>
</dbReference>
<dbReference type="EMBL" id="CP021354">
    <property type="protein sequence ID" value="AWK72449.1"/>
    <property type="molecule type" value="Genomic_DNA"/>
</dbReference>
<evidence type="ECO:0000313" key="7">
    <source>
        <dbReference type="Proteomes" id="UP000245711"/>
    </source>
</evidence>
<keyword evidence="3" id="KW-0234">DNA repair</keyword>
<evidence type="ECO:0000259" key="5">
    <source>
        <dbReference type="Pfam" id="PF12705"/>
    </source>
</evidence>
<protein>
    <submittedName>
        <fullName evidence="6">Recombinase RecB</fullName>
    </submittedName>
</protein>
<sequence>MSISESAAPVTEGPPSQTKGSPVQLGAGTATRRRPALSPSRAGDFKQCPLLYRFRAVDRLPEAPSRAQVKGTVVHAALETLFGLPAAERVPERAVDLVHPSWERMLAETPELVELVPAEEREGFLDEARSLVTAYYGLEDPTRFEAESCELRVETELADGVLLRGFVDRIDVAPTGEVRVVDYKTGRAPREMSESKALFQMKFYALVLLRTRGIVPAQLRLLYLASGIVLTYAPDEDELLRFERTLSAIWKAILTAGATGDFRPKPSRLCDWCDHKALCPSFGGTPPPYPGWPEGPAEETPGFEEIVE</sequence>
<keyword evidence="2" id="KW-0347">Helicase</keyword>
<dbReference type="InterPro" id="IPR011335">
    <property type="entry name" value="Restrct_endonuc-II-like"/>
</dbReference>
<evidence type="ECO:0000256" key="4">
    <source>
        <dbReference type="SAM" id="MobiDB-lite"/>
    </source>
</evidence>
<keyword evidence="7" id="KW-1185">Reference proteome</keyword>
<dbReference type="InterPro" id="IPR011604">
    <property type="entry name" value="PDDEXK-like_dom_sf"/>
</dbReference>
<keyword evidence="1" id="KW-0227">DNA damage</keyword>
<feature type="domain" description="PD-(D/E)XK endonuclease-like" evidence="5">
    <location>
        <begin position="37"/>
        <end position="280"/>
    </location>
</feature>
<dbReference type="SUPFAM" id="SSF52980">
    <property type="entry name" value="Restriction endonuclease-like"/>
    <property type="match status" value="1"/>
</dbReference>
<evidence type="ECO:0000313" key="6">
    <source>
        <dbReference type="EMBL" id="AWK72449.1"/>
    </source>
</evidence>
<evidence type="ECO:0000256" key="2">
    <source>
        <dbReference type="ARBA" id="ARBA00022806"/>
    </source>
</evidence>
<feature type="region of interest" description="Disordered" evidence="4">
    <location>
        <begin position="288"/>
        <end position="308"/>
    </location>
</feature>
<gene>
    <name evidence="6" type="ORF">CBI38_13530</name>
</gene>
<dbReference type="RefSeq" id="WP_109329558.1">
    <property type="nucleotide sequence ID" value="NZ_CP021354.1"/>
</dbReference>